<dbReference type="AlphaFoldDB" id="A0A1P8WND3"/>
<dbReference type="PROSITE" id="PS50011">
    <property type="entry name" value="PROTEIN_KINASE_DOM"/>
    <property type="match status" value="1"/>
</dbReference>
<sequence length="339" mass="37193">MTTKLKINCPSCDQKLRVSEEKLTLQVCCPKCKQRFVPQTAANTTRSGHELQQTIISNDRVSELLPSPTESRKTIGRFLIKDKLGEGAFGAVYKAHDLQLERTVAIKVPTFAPGDLRRRRRFVTEARSAAKLHHPNIVTVYENGETEDGQLYIASEFVAGKTLKEVLKTSESVLTQRVTWVRDLAEALHYAHSEGIVHRDIKPENVLIDDTATRAKVADFGLAKVLDEQGSSEKAELKTQDGILGTPAFMAPEQARGKLNEVGPHSDQYSLGAVLYQCLTGQPPFFGSTYVVVAAVAGDTEPISIRNISPSVPLDLVAICENGDEQIRQVAVQGLRGTC</sequence>
<dbReference type="Pfam" id="PF00069">
    <property type="entry name" value="Pkinase"/>
    <property type="match status" value="1"/>
</dbReference>
<protein>
    <submittedName>
        <fullName evidence="7">Serine/threonine-protein kinase PknB</fullName>
        <ecNumber evidence="7">2.7.11.1</ecNumber>
    </submittedName>
</protein>
<evidence type="ECO:0000259" key="6">
    <source>
        <dbReference type="PROSITE" id="PS50011"/>
    </source>
</evidence>
<dbReference type="PROSITE" id="PS00108">
    <property type="entry name" value="PROTEIN_KINASE_ST"/>
    <property type="match status" value="1"/>
</dbReference>
<dbReference type="InterPro" id="IPR008271">
    <property type="entry name" value="Ser/Thr_kinase_AS"/>
</dbReference>
<gene>
    <name evidence="7" type="primary">pknB_25</name>
    <name evidence="7" type="ORF">Fuma_05214</name>
</gene>
<evidence type="ECO:0000313" key="7">
    <source>
        <dbReference type="EMBL" id="APZ95555.1"/>
    </source>
</evidence>
<dbReference type="InterPro" id="IPR017441">
    <property type="entry name" value="Protein_kinase_ATP_BS"/>
</dbReference>
<dbReference type="InterPro" id="IPR000719">
    <property type="entry name" value="Prot_kinase_dom"/>
</dbReference>
<dbReference type="KEGG" id="fmr:Fuma_05214"/>
<evidence type="ECO:0000256" key="2">
    <source>
        <dbReference type="ARBA" id="ARBA00022741"/>
    </source>
</evidence>
<dbReference type="PROSITE" id="PS00107">
    <property type="entry name" value="PROTEIN_KINASE_ATP"/>
    <property type="match status" value="1"/>
</dbReference>
<dbReference type="SMART" id="SM00220">
    <property type="entry name" value="S_TKc"/>
    <property type="match status" value="1"/>
</dbReference>
<dbReference type="SUPFAM" id="SSF56112">
    <property type="entry name" value="Protein kinase-like (PK-like)"/>
    <property type="match status" value="1"/>
</dbReference>
<evidence type="ECO:0000256" key="1">
    <source>
        <dbReference type="ARBA" id="ARBA00022679"/>
    </source>
</evidence>
<dbReference type="PANTHER" id="PTHR43289">
    <property type="entry name" value="MITOGEN-ACTIVATED PROTEIN KINASE KINASE KINASE 20-RELATED"/>
    <property type="match status" value="1"/>
</dbReference>
<keyword evidence="8" id="KW-1185">Reference proteome</keyword>
<dbReference type="GO" id="GO:0004674">
    <property type="term" value="F:protein serine/threonine kinase activity"/>
    <property type="evidence" value="ECO:0007669"/>
    <property type="project" value="UniProtKB-EC"/>
</dbReference>
<dbReference type="InterPro" id="IPR011009">
    <property type="entry name" value="Kinase-like_dom_sf"/>
</dbReference>
<evidence type="ECO:0000313" key="8">
    <source>
        <dbReference type="Proteomes" id="UP000187735"/>
    </source>
</evidence>
<feature type="domain" description="Protein kinase" evidence="6">
    <location>
        <begin position="78"/>
        <end position="339"/>
    </location>
</feature>
<keyword evidence="4 5" id="KW-0067">ATP-binding</keyword>
<dbReference type="Gene3D" id="1.10.510.10">
    <property type="entry name" value="Transferase(Phosphotransferase) domain 1"/>
    <property type="match status" value="1"/>
</dbReference>
<keyword evidence="3 7" id="KW-0418">Kinase</keyword>
<dbReference type="OrthoDB" id="6111975at2"/>
<keyword evidence="1 7" id="KW-0808">Transferase</keyword>
<keyword evidence="2 5" id="KW-0547">Nucleotide-binding</keyword>
<dbReference type="Proteomes" id="UP000187735">
    <property type="component" value="Chromosome"/>
</dbReference>
<accession>A0A1P8WND3</accession>
<evidence type="ECO:0000256" key="4">
    <source>
        <dbReference type="ARBA" id="ARBA00022840"/>
    </source>
</evidence>
<dbReference type="GO" id="GO:0005524">
    <property type="term" value="F:ATP binding"/>
    <property type="evidence" value="ECO:0007669"/>
    <property type="project" value="UniProtKB-UniRule"/>
</dbReference>
<name>A0A1P8WND3_9PLAN</name>
<dbReference type="RefSeq" id="WP_077026704.1">
    <property type="nucleotide sequence ID" value="NZ_CP017641.1"/>
</dbReference>
<reference evidence="7 8" key="1">
    <citation type="journal article" date="2016" name="Front. Microbiol.">
        <title>Fuerstia marisgermanicae gen. nov., sp. nov., an Unusual Member of the Phylum Planctomycetes from the German Wadden Sea.</title>
        <authorList>
            <person name="Kohn T."/>
            <person name="Heuer A."/>
            <person name="Jogler M."/>
            <person name="Vollmers J."/>
            <person name="Boedeker C."/>
            <person name="Bunk B."/>
            <person name="Rast P."/>
            <person name="Borchert D."/>
            <person name="Glockner I."/>
            <person name="Freese H.M."/>
            <person name="Klenk H.P."/>
            <person name="Overmann J."/>
            <person name="Kaster A.K."/>
            <person name="Rohde M."/>
            <person name="Wiegand S."/>
            <person name="Jogler C."/>
        </authorList>
    </citation>
    <scope>NUCLEOTIDE SEQUENCE [LARGE SCALE GENOMIC DNA]</scope>
    <source>
        <strain evidence="7 8">NH11</strain>
    </source>
</reference>
<proteinExistence type="predicted"/>
<feature type="binding site" evidence="5">
    <location>
        <position position="107"/>
    </location>
    <ligand>
        <name>ATP</name>
        <dbReference type="ChEBI" id="CHEBI:30616"/>
    </ligand>
</feature>
<dbReference type="PANTHER" id="PTHR43289:SF6">
    <property type="entry name" value="SERINE_THREONINE-PROTEIN KINASE NEKL-3"/>
    <property type="match status" value="1"/>
</dbReference>
<evidence type="ECO:0000256" key="5">
    <source>
        <dbReference type="PROSITE-ProRule" id="PRU10141"/>
    </source>
</evidence>
<evidence type="ECO:0000256" key="3">
    <source>
        <dbReference type="ARBA" id="ARBA00022777"/>
    </source>
</evidence>
<dbReference type="EMBL" id="CP017641">
    <property type="protein sequence ID" value="APZ95555.1"/>
    <property type="molecule type" value="Genomic_DNA"/>
</dbReference>
<dbReference type="EC" id="2.7.11.1" evidence="7"/>
<dbReference type="CDD" id="cd14014">
    <property type="entry name" value="STKc_PknB_like"/>
    <property type="match status" value="1"/>
</dbReference>
<organism evidence="7 8">
    <name type="scientific">Fuerstiella marisgermanici</name>
    <dbReference type="NCBI Taxonomy" id="1891926"/>
    <lineage>
        <taxon>Bacteria</taxon>
        <taxon>Pseudomonadati</taxon>
        <taxon>Planctomycetota</taxon>
        <taxon>Planctomycetia</taxon>
        <taxon>Planctomycetales</taxon>
        <taxon>Planctomycetaceae</taxon>
        <taxon>Fuerstiella</taxon>
    </lineage>
</organism>
<dbReference type="STRING" id="1891926.Fuma_05214"/>